<protein>
    <submittedName>
        <fullName evidence="18">Polysaccharide biosynthesis tyrosine autokinase</fullName>
        <ecNumber evidence="18">2.7.10.2</ecNumber>
    </submittedName>
</protein>
<dbReference type="GO" id="GO:0042802">
    <property type="term" value="F:identical protein binding"/>
    <property type="evidence" value="ECO:0007669"/>
    <property type="project" value="UniProtKB-ARBA"/>
</dbReference>
<evidence type="ECO:0000256" key="11">
    <source>
        <dbReference type="ARBA" id="ARBA00023136"/>
    </source>
</evidence>
<reference evidence="18" key="1">
    <citation type="submission" date="2022-03" db="EMBL/GenBank/DDBJ databases">
        <title>Proposal of a novel genus Dryocolo and two novel species.</title>
        <authorList>
            <person name="Maddock D.W."/>
            <person name="Brady C.L."/>
            <person name="Denman S."/>
            <person name="Arnold D."/>
        </authorList>
    </citation>
    <scope>NUCLEOTIDE SEQUENCE</scope>
    <source>
        <strain evidence="18">H6W4</strain>
    </source>
</reference>
<keyword evidence="6 14" id="KW-0812">Transmembrane</keyword>
<keyword evidence="10 14" id="KW-1133">Transmembrane helix</keyword>
<keyword evidence="5 18" id="KW-0808">Transferase</keyword>
<evidence type="ECO:0000259" key="15">
    <source>
        <dbReference type="Pfam" id="PF02706"/>
    </source>
</evidence>
<dbReference type="InterPro" id="IPR003856">
    <property type="entry name" value="LPS_length_determ_N"/>
</dbReference>
<proteinExistence type="inferred from homology"/>
<comment type="caution">
    <text evidence="18">The sequence shown here is derived from an EMBL/GenBank/DDBJ whole genome shotgun (WGS) entry which is preliminary data.</text>
</comment>
<dbReference type="AlphaFoldDB" id="A0A9X2W8X1"/>
<gene>
    <name evidence="18" type="ORF">MUA00_14240</name>
</gene>
<dbReference type="Proteomes" id="UP001150641">
    <property type="component" value="Unassembled WGS sequence"/>
</dbReference>
<feature type="domain" description="Tyrosine-protein kinase G-rich" evidence="17">
    <location>
        <begin position="343"/>
        <end position="420"/>
    </location>
</feature>
<feature type="transmembrane region" description="Helical" evidence="14">
    <location>
        <begin position="401"/>
        <end position="424"/>
    </location>
</feature>
<dbReference type="GO" id="GO:0005524">
    <property type="term" value="F:ATP binding"/>
    <property type="evidence" value="ECO:0007669"/>
    <property type="project" value="UniProtKB-KW"/>
</dbReference>
<dbReference type="InterPro" id="IPR025669">
    <property type="entry name" value="AAA_dom"/>
</dbReference>
<sequence>MFYANKYKIIITTLLFALLALLFTSFIKPTYVASVLIQLEKNPQNNFISKLMSPLEGGAVSPATEMGILKSRRVLSQTIDELGLQLDVREKRFPIVGELFARFVSEPFPGVFVTKFSVPLENEDIAWELTVLSSDSYQLNIGESGVLKGKINQTLNKNGFVINVAQINAPAGTSFTVTSRSKFAVIQDLLKQLTATELNKDSGLLSVSFSGQDKKEIVRVLDNISQNFIEDNRLRKAEEASKTLEFVNGQLPGILDRLNQADRQLHLFKAENGSVDLPLEAKAVLDASVAIQAQQNELQLAKVEVSKLYTKSHPVYRSLLEKEALLKKEKAALLQTIAAMPKKQQAFLSIKRDVKSGHEIYMQLLSKQHELGIAKAGTVASIRIVDEAVSDPKPVGSKKSLIVILAAMLGFMFSCGYCLILQVFRVPLEDTETIETHGLEVLASIPLSKCIQRKRRQNLKLKSAGKRVWLARQYPEDLAIEALRSLRTGIFIALRQANKNSFLVSSATPGAGKTFISGNLASVMADAGKSVLLIDADLRLGYLHELLGLREAGGLSDILQGQSTFIEHIQNTTCTGLDFISRGAASALSSEVLMSERLGLLLQWAQQKYDYVIVDTPPILPITDAAIVAQHVGLSLLTLRYKTNNVRELKMSINRFKKCGIELDGVVFNGVKKGSPSAYEYAYYSTPQ</sequence>
<dbReference type="InterPro" id="IPR027417">
    <property type="entry name" value="P-loop_NTPase"/>
</dbReference>
<evidence type="ECO:0000256" key="8">
    <source>
        <dbReference type="ARBA" id="ARBA00022777"/>
    </source>
</evidence>
<keyword evidence="11 14" id="KW-0472">Membrane</keyword>
<evidence type="ECO:0000313" key="19">
    <source>
        <dbReference type="Proteomes" id="UP001150641"/>
    </source>
</evidence>
<keyword evidence="7" id="KW-0547">Nucleotide-binding</keyword>
<dbReference type="InterPro" id="IPR032807">
    <property type="entry name" value="GNVR"/>
</dbReference>
<evidence type="ECO:0000256" key="5">
    <source>
        <dbReference type="ARBA" id="ARBA00022679"/>
    </source>
</evidence>
<dbReference type="InterPro" id="IPR005702">
    <property type="entry name" value="Wzc-like_C"/>
</dbReference>
<feature type="domain" description="AAA" evidence="16">
    <location>
        <begin position="510"/>
        <end position="656"/>
    </location>
</feature>
<dbReference type="CDD" id="cd05387">
    <property type="entry name" value="BY-kinase"/>
    <property type="match status" value="1"/>
</dbReference>
<dbReference type="Pfam" id="PF13614">
    <property type="entry name" value="AAA_31"/>
    <property type="match status" value="1"/>
</dbReference>
<dbReference type="PANTHER" id="PTHR32309:SF32">
    <property type="entry name" value="TYROSINE-PROTEIN KINASE ETK-RELATED"/>
    <property type="match status" value="1"/>
</dbReference>
<dbReference type="EC" id="2.7.10.2" evidence="18"/>
<comment type="subcellular location">
    <subcellularLocation>
        <location evidence="1">Cell inner membrane</location>
        <topology evidence="1">Multi-pass membrane protein</topology>
    </subcellularLocation>
</comment>
<evidence type="ECO:0000313" key="18">
    <source>
        <dbReference type="EMBL" id="MCT4702940.1"/>
    </source>
</evidence>
<feature type="domain" description="Polysaccharide chain length determinant N-terminal" evidence="15">
    <location>
        <begin position="4"/>
        <end position="82"/>
    </location>
</feature>
<evidence type="ECO:0000256" key="6">
    <source>
        <dbReference type="ARBA" id="ARBA00022692"/>
    </source>
</evidence>
<dbReference type="InterPro" id="IPR050445">
    <property type="entry name" value="Bact_polysacc_biosynth/exp"/>
</dbReference>
<evidence type="ECO:0000259" key="16">
    <source>
        <dbReference type="Pfam" id="PF13614"/>
    </source>
</evidence>
<dbReference type="Pfam" id="PF02706">
    <property type="entry name" value="Wzz"/>
    <property type="match status" value="1"/>
</dbReference>
<evidence type="ECO:0000256" key="9">
    <source>
        <dbReference type="ARBA" id="ARBA00022840"/>
    </source>
</evidence>
<keyword evidence="19" id="KW-1185">Reference proteome</keyword>
<evidence type="ECO:0000259" key="17">
    <source>
        <dbReference type="Pfam" id="PF13807"/>
    </source>
</evidence>
<dbReference type="Pfam" id="PF23607">
    <property type="entry name" value="WZC_N"/>
    <property type="match status" value="1"/>
</dbReference>
<comment type="catalytic activity">
    <reaction evidence="13">
        <text>L-tyrosyl-[protein] + ATP = O-phospho-L-tyrosyl-[protein] + ADP + H(+)</text>
        <dbReference type="Rhea" id="RHEA:10596"/>
        <dbReference type="Rhea" id="RHEA-COMP:10136"/>
        <dbReference type="Rhea" id="RHEA-COMP:20101"/>
        <dbReference type="ChEBI" id="CHEBI:15378"/>
        <dbReference type="ChEBI" id="CHEBI:30616"/>
        <dbReference type="ChEBI" id="CHEBI:46858"/>
        <dbReference type="ChEBI" id="CHEBI:61978"/>
        <dbReference type="ChEBI" id="CHEBI:456216"/>
    </reaction>
</comment>
<evidence type="ECO:0000256" key="3">
    <source>
        <dbReference type="ARBA" id="ARBA00022475"/>
    </source>
</evidence>
<name>A0A9X2W8X1_9ENTR</name>
<dbReference type="GO" id="GO:0004715">
    <property type="term" value="F:non-membrane spanning protein tyrosine kinase activity"/>
    <property type="evidence" value="ECO:0007669"/>
    <property type="project" value="UniProtKB-EC"/>
</dbReference>
<evidence type="ECO:0000256" key="7">
    <source>
        <dbReference type="ARBA" id="ARBA00022741"/>
    </source>
</evidence>
<evidence type="ECO:0000256" key="13">
    <source>
        <dbReference type="ARBA" id="ARBA00053015"/>
    </source>
</evidence>
<dbReference type="GO" id="GO:0005886">
    <property type="term" value="C:plasma membrane"/>
    <property type="evidence" value="ECO:0007669"/>
    <property type="project" value="UniProtKB-SubCell"/>
</dbReference>
<dbReference type="NCBIfam" id="TIGR01007">
    <property type="entry name" value="eps_fam"/>
    <property type="match status" value="1"/>
</dbReference>
<evidence type="ECO:0000256" key="14">
    <source>
        <dbReference type="SAM" id="Phobius"/>
    </source>
</evidence>
<keyword evidence="12" id="KW-0829">Tyrosine-protein kinase</keyword>
<comment type="similarity">
    <text evidence="2">Belongs to the etk/wzc family.</text>
</comment>
<dbReference type="PANTHER" id="PTHR32309">
    <property type="entry name" value="TYROSINE-PROTEIN KINASE"/>
    <property type="match status" value="1"/>
</dbReference>
<organism evidence="18 19">
    <name type="scientific">Dryocola boscaweniae</name>
    <dbReference type="NCBI Taxonomy" id="2925397"/>
    <lineage>
        <taxon>Bacteria</taxon>
        <taxon>Pseudomonadati</taxon>
        <taxon>Pseudomonadota</taxon>
        <taxon>Gammaproteobacteria</taxon>
        <taxon>Enterobacterales</taxon>
        <taxon>Enterobacteriaceae</taxon>
        <taxon>Dryocola</taxon>
    </lineage>
</organism>
<dbReference type="EMBL" id="JALHAP010000080">
    <property type="protein sequence ID" value="MCT4702940.1"/>
    <property type="molecule type" value="Genomic_DNA"/>
</dbReference>
<evidence type="ECO:0000256" key="2">
    <source>
        <dbReference type="ARBA" id="ARBA00008883"/>
    </source>
</evidence>
<evidence type="ECO:0000256" key="12">
    <source>
        <dbReference type="ARBA" id="ARBA00023137"/>
    </source>
</evidence>
<dbReference type="FunFam" id="3.40.50.300:FF:000527">
    <property type="entry name" value="Tyrosine-protein kinase etk"/>
    <property type="match status" value="1"/>
</dbReference>
<accession>A0A9X2W8X1</accession>
<keyword evidence="9" id="KW-0067">ATP-binding</keyword>
<evidence type="ECO:0000256" key="4">
    <source>
        <dbReference type="ARBA" id="ARBA00022519"/>
    </source>
</evidence>
<dbReference type="Gene3D" id="3.40.50.300">
    <property type="entry name" value="P-loop containing nucleotide triphosphate hydrolases"/>
    <property type="match status" value="1"/>
</dbReference>
<dbReference type="SUPFAM" id="SSF52540">
    <property type="entry name" value="P-loop containing nucleoside triphosphate hydrolases"/>
    <property type="match status" value="1"/>
</dbReference>
<keyword evidence="8" id="KW-0418">Kinase</keyword>
<evidence type="ECO:0000256" key="10">
    <source>
        <dbReference type="ARBA" id="ARBA00022989"/>
    </source>
</evidence>
<keyword evidence="4" id="KW-0997">Cell inner membrane</keyword>
<keyword evidence="3" id="KW-1003">Cell membrane</keyword>
<dbReference type="Pfam" id="PF13807">
    <property type="entry name" value="GNVR"/>
    <property type="match status" value="1"/>
</dbReference>
<evidence type="ECO:0000256" key="1">
    <source>
        <dbReference type="ARBA" id="ARBA00004429"/>
    </source>
</evidence>